<evidence type="ECO:0000313" key="2">
    <source>
        <dbReference type="Proteomes" id="UP000738325"/>
    </source>
</evidence>
<keyword evidence="2" id="KW-1185">Reference proteome</keyword>
<dbReference type="Pfam" id="PF14735">
    <property type="entry name" value="HAUS4"/>
    <property type="match status" value="1"/>
</dbReference>
<dbReference type="AlphaFoldDB" id="A0A9P6RXR4"/>
<dbReference type="OrthoDB" id="66964at2759"/>
<gene>
    <name evidence="1" type="ORF">BGZ99_002108</name>
</gene>
<dbReference type="GO" id="GO:0051225">
    <property type="term" value="P:spindle assembly"/>
    <property type="evidence" value="ECO:0007669"/>
    <property type="project" value="InterPro"/>
</dbReference>
<accession>A0A9P6RXR4</accession>
<dbReference type="Proteomes" id="UP000738325">
    <property type="component" value="Unassembled WGS sequence"/>
</dbReference>
<protein>
    <recommendedName>
        <fullName evidence="3">HAUS augmin-like complex subunit 4</fullName>
    </recommendedName>
</protein>
<name>A0A9P6RXR4_9FUNG</name>
<proteinExistence type="predicted"/>
<dbReference type="EMBL" id="JAAAIP010000016">
    <property type="protein sequence ID" value="KAG0329397.1"/>
    <property type="molecule type" value="Genomic_DNA"/>
</dbReference>
<evidence type="ECO:0008006" key="3">
    <source>
        <dbReference type="Google" id="ProtNLM"/>
    </source>
</evidence>
<dbReference type="PANTHER" id="PTHR16219:SF1">
    <property type="entry name" value="HAUS AUGMIN-LIKE COMPLEX SUBUNIT 4"/>
    <property type="match status" value="1"/>
</dbReference>
<sequence>MVQHLEASTAAQNTTATPVLEVLATRDIRHMAERIEGQELDRGHVLDLDGFTLEQLQPHLDALDGFSQPMTDAIQQSILQRAQDVIALFSRQSGIISLKPHWQDQPGSVNPPSSLSAVVLSVKNRLSALDKTKDEVVLHGTTIQDKAKDLFQIIHQSVALLWEILTEFMIRYQLEQDLTFKEYFTQVVESVALKLEILRVTMQDAVYDKDAVQQLVQVRDALESKRQALESQTRHNAMLLQQYQNAGNEFNTIVEAYADVMRRIDTVQDHIRRLE</sequence>
<reference evidence="1" key="1">
    <citation type="journal article" date="2020" name="Fungal Divers.">
        <title>Resolving the Mortierellaceae phylogeny through synthesis of multi-gene phylogenetics and phylogenomics.</title>
        <authorList>
            <person name="Vandepol N."/>
            <person name="Liber J."/>
            <person name="Desiro A."/>
            <person name="Na H."/>
            <person name="Kennedy M."/>
            <person name="Barry K."/>
            <person name="Grigoriev I.V."/>
            <person name="Miller A.N."/>
            <person name="O'Donnell K."/>
            <person name="Stajich J.E."/>
            <person name="Bonito G."/>
        </authorList>
    </citation>
    <scope>NUCLEOTIDE SEQUENCE</scope>
    <source>
        <strain evidence="1">REB-010B</strain>
    </source>
</reference>
<dbReference type="GO" id="GO:0070652">
    <property type="term" value="C:HAUS complex"/>
    <property type="evidence" value="ECO:0007669"/>
    <property type="project" value="InterPro"/>
</dbReference>
<dbReference type="InterPro" id="IPR029327">
    <property type="entry name" value="HAUS4"/>
</dbReference>
<organism evidence="1 2">
    <name type="scientific">Dissophora globulifera</name>
    <dbReference type="NCBI Taxonomy" id="979702"/>
    <lineage>
        <taxon>Eukaryota</taxon>
        <taxon>Fungi</taxon>
        <taxon>Fungi incertae sedis</taxon>
        <taxon>Mucoromycota</taxon>
        <taxon>Mortierellomycotina</taxon>
        <taxon>Mortierellomycetes</taxon>
        <taxon>Mortierellales</taxon>
        <taxon>Mortierellaceae</taxon>
        <taxon>Dissophora</taxon>
    </lineage>
</organism>
<dbReference type="GO" id="GO:0051011">
    <property type="term" value="F:microtubule minus-end binding"/>
    <property type="evidence" value="ECO:0007669"/>
    <property type="project" value="TreeGrafter"/>
</dbReference>
<evidence type="ECO:0000313" key="1">
    <source>
        <dbReference type="EMBL" id="KAG0329397.1"/>
    </source>
</evidence>
<comment type="caution">
    <text evidence="1">The sequence shown here is derived from an EMBL/GenBank/DDBJ whole genome shotgun (WGS) entry which is preliminary data.</text>
</comment>
<dbReference type="PANTHER" id="PTHR16219">
    <property type="entry name" value="AUGMIN SUBUNIT 4 FAMILY MEMBER"/>
    <property type="match status" value="1"/>
</dbReference>